<dbReference type="AlphaFoldDB" id="A0A2P2N067"/>
<organism evidence="1">
    <name type="scientific">Rhizophora mucronata</name>
    <name type="common">Asiatic mangrove</name>
    <dbReference type="NCBI Taxonomy" id="61149"/>
    <lineage>
        <taxon>Eukaryota</taxon>
        <taxon>Viridiplantae</taxon>
        <taxon>Streptophyta</taxon>
        <taxon>Embryophyta</taxon>
        <taxon>Tracheophyta</taxon>
        <taxon>Spermatophyta</taxon>
        <taxon>Magnoliopsida</taxon>
        <taxon>eudicotyledons</taxon>
        <taxon>Gunneridae</taxon>
        <taxon>Pentapetalae</taxon>
        <taxon>rosids</taxon>
        <taxon>fabids</taxon>
        <taxon>Malpighiales</taxon>
        <taxon>Rhizophoraceae</taxon>
        <taxon>Rhizophora</taxon>
    </lineage>
</organism>
<accession>A0A2P2N067</accession>
<name>A0A2P2N067_RHIMU</name>
<protein>
    <submittedName>
        <fullName evidence="1">Uncharacterized protein</fullName>
    </submittedName>
</protein>
<sequence>MKKRINLYAFVKVLCAALHTVHFTSLVATCKDC</sequence>
<evidence type="ECO:0000313" key="1">
    <source>
        <dbReference type="EMBL" id="MBX35863.1"/>
    </source>
</evidence>
<reference evidence="1" key="1">
    <citation type="submission" date="2018-02" db="EMBL/GenBank/DDBJ databases">
        <title>Rhizophora mucronata_Transcriptome.</title>
        <authorList>
            <person name="Meera S.P."/>
            <person name="Sreeshan A."/>
            <person name="Augustine A."/>
        </authorList>
    </citation>
    <scope>NUCLEOTIDE SEQUENCE</scope>
    <source>
        <tissue evidence="1">Leaf</tissue>
    </source>
</reference>
<proteinExistence type="predicted"/>
<dbReference type="EMBL" id="GGEC01055379">
    <property type="protein sequence ID" value="MBX35863.1"/>
    <property type="molecule type" value="Transcribed_RNA"/>
</dbReference>